<feature type="domain" description="VWFA" evidence="6">
    <location>
        <begin position="5"/>
        <end position="188"/>
    </location>
</feature>
<dbReference type="Pfam" id="PF02809">
    <property type="entry name" value="UIM"/>
    <property type="match status" value="3"/>
</dbReference>
<dbReference type="FunFam" id="3.40.50.410:FF:000005">
    <property type="entry name" value="26S proteasome non-ATPase regulatory subunit 4"/>
    <property type="match status" value="1"/>
</dbReference>
<dbReference type="OrthoDB" id="1731724at2759"/>
<dbReference type="Proteomes" id="UP000660262">
    <property type="component" value="Unassembled WGS sequence"/>
</dbReference>
<dbReference type="PANTHER" id="PTHR10223:SF0">
    <property type="entry name" value="26S PROTEASOME NON-ATPASE REGULATORY SUBUNIT 4"/>
    <property type="match status" value="1"/>
</dbReference>
<feature type="region of interest" description="Disordered" evidence="5">
    <location>
        <begin position="245"/>
        <end position="315"/>
    </location>
</feature>
<keyword evidence="8" id="KW-1185">Reference proteome</keyword>
<dbReference type="AlphaFoldDB" id="A0A830I2R0"/>
<dbReference type="PROSITE" id="PS50234">
    <property type="entry name" value="VWFA"/>
    <property type="match status" value="1"/>
</dbReference>
<dbReference type="CDD" id="cd01452">
    <property type="entry name" value="VWA_26S_proteasome_subunit"/>
    <property type="match status" value="1"/>
</dbReference>
<dbReference type="InterPro" id="IPR002035">
    <property type="entry name" value="VWF_A"/>
</dbReference>
<dbReference type="InterPro" id="IPR036465">
    <property type="entry name" value="vWFA_dom_sf"/>
</dbReference>
<comment type="caution">
    <text evidence="7">The sequence shown here is derived from an EMBL/GenBank/DDBJ whole genome shotgun (WGS) entry which is preliminary data.</text>
</comment>
<dbReference type="InterPro" id="IPR027040">
    <property type="entry name" value="PSMD4"/>
</dbReference>
<dbReference type="Gene3D" id="1.10.287.3990">
    <property type="match status" value="1"/>
</dbReference>
<evidence type="ECO:0000256" key="4">
    <source>
        <dbReference type="ARBA" id="ARBA00071116"/>
    </source>
</evidence>
<evidence type="ECO:0000256" key="5">
    <source>
        <dbReference type="SAM" id="MobiDB-lite"/>
    </source>
</evidence>
<gene>
    <name evidence="7" type="ORF">PPROV_001077800</name>
</gene>
<keyword evidence="2" id="KW-0647">Proteasome</keyword>
<name>A0A830I2R0_9CHLO</name>
<dbReference type="GO" id="GO:0031593">
    <property type="term" value="F:polyubiquitin modification-dependent protein binding"/>
    <property type="evidence" value="ECO:0007669"/>
    <property type="project" value="TreeGrafter"/>
</dbReference>
<evidence type="ECO:0000256" key="2">
    <source>
        <dbReference type="ARBA" id="ARBA00022942"/>
    </source>
</evidence>
<evidence type="ECO:0000313" key="7">
    <source>
        <dbReference type="EMBL" id="GHP12051.1"/>
    </source>
</evidence>
<dbReference type="InterPro" id="IPR003903">
    <property type="entry name" value="UIM_dom"/>
</dbReference>
<dbReference type="SMART" id="SM00327">
    <property type="entry name" value="VWA"/>
    <property type="match status" value="1"/>
</dbReference>
<dbReference type="SUPFAM" id="SSF53300">
    <property type="entry name" value="vWA-like"/>
    <property type="match status" value="1"/>
</dbReference>
<reference evidence="7" key="1">
    <citation type="submission" date="2020-10" db="EMBL/GenBank/DDBJ databases">
        <title>Unveiling of a novel bifunctional photoreceptor, Dualchrome1, isolated from a cosmopolitan green alga.</title>
        <authorList>
            <person name="Suzuki S."/>
            <person name="Kawachi M."/>
        </authorList>
    </citation>
    <scope>NUCLEOTIDE SEQUENCE</scope>
    <source>
        <strain evidence="7">NIES 2893</strain>
    </source>
</reference>
<dbReference type="Gene3D" id="3.40.50.410">
    <property type="entry name" value="von Willebrand factor, type A domain"/>
    <property type="match status" value="1"/>
</dbReference>
<dbReference type="PANTHER" id="PTHR10223">
    <property type="entry name" value="26S PROTEASOME NON-ATPASE REGULATORY SUBUNIT 4"/>
    <property type="match status" value="1"/>
</dbReference>
<dbReference type="GO" id="GO:0005634">
    <property type="term" value="C:nucleus"/>
    <property type="evidence" value="ECO:0007669"/>
    <property type="project" value="TreeGrafter"/>
</dbReference>
<evidence type="ECO:0000259" key="6">
    <source>
        <dbReference type="PROSITE" id="PS50234"/>
    </source>
</evidence>
<dbReference type="SMART" id="SM00726">
    <property type="entry name" value="UIM"/>
    <property type="match status" value="3"/>
</dbReference>
<dbReference type="GO" id="GO:0008540">
    <property type="term" value="C:proteasome regulatory particle, base subcomplex"/>
    <property type="evidence" value="ECO:0007669"/>
    <property type="project" value="TreeGrafter"/>
</dbReference>
<dbReference type="PROSITE" id="PS50330">
    <property type="entry name" value="UIM"/>
    <property type="match status" value="2"/>
</dbReference>
<sequence>MVLESTLVCLDNSEFMRNGDYAPSRIAAQADAVNLLCGAKTQSNPENTVGLMTLAGKVPKVLIAPTAELGKVLSAVHGIAIEGEQVDFAAGIQKAQLALKHRQNKNQRQRIVLFAGSPIETEQKDLVKIAKKLKKNNVAVDIVSFGETDSNNEKLEAFHAAVNSNDNSHFVTVPPGPALLDALISTPIFQGEDGGGGSGFAAAAAAGAAAAAAGGGGAYDDFGVDPNLDPELALALRVSMEEERARQEAAAAADGGVGGEGGASGEGAAQPVDEDAGEDALLQQALAMSMDADGGDTTTTPAPPVAAAADDEDEELQRALAMSMEDADGDEQK</sequence>
<evidence type="ECO:0000256" key="1">
    <source>
        <dbReference type="ARBA" id="ARBA00005574"/>
    </source>
</evidence>
<protein>
    <recommendedName>
        <fullName evidence="4">26S proteasome non-ATPase regulatory subunit 4 homolog</fullName>
    </recommendedName>
    <alternativeName>
        <fullName evidence="3">26S proteasome regulatory subunit RPN10</fullName>
    </alternativeName>
</protein>
<evidence type="ECO:0000256" key="3">
    <source>
        <dbReference type="ARBA" id="ARBA00044341"/>
    </source>
</evidence>
<dbReference type="GO" id="GO:0005829">
    <property type="term" value="C:cytosol"/>
    <property type="evidence" value="ECO:0007669"/>
    <property type="project" value="TreeGrafter"/>
</dbReference>
<feature type="compositionally biased region" description="Low complexity" evidence="5">
    <location>
        <begin position="291"/>
        <end position="308"/>
    </location>
</feature>
<feature type="compositionally biased region" description="Gly residues" evidence="5">
    <location>
        <begin position="255"/>
        <end position="265"/>
    </location>
</feature>
<organism evidence="7 8">
    <name type="scientific">Pycnococcus provasolii</name>
    <dbReference type="NCBI Taxonomy" id="41880"/>
    <lineage>
        <taxon>Eukaryota</taxon>
        <taxon>Viridiplantae</taxon>
        <taxon>Chlorophyta</taxon>
        <taxon>Pseudoscourfieldiophyceae</taxon>
        <taxon>Pseudoscourfieldiales</taxon>
        <taxon>Pycnococcaceae</taxon>
        <taxon>Pycnococcus</taxon>
    </lineage>
</organism>
<dbReference type="EMBL" id="BNJQ01000038">
    <property type="protein sequence ID" value="GHP12051.1"/>
    <property type="molecule type" value="Genomic_DNA"/>
</dbReference>
<accession>A0A830I2R0</accession>
<dbReference type="Pfam" id="PF13519">
    <property type="entry name" value="VWA_2"/>
    <property type="match status" value="1"/>
</dbReference>
<proteinExistence type="inferred from homology"/>
<evidence type="ECO:0000313" key="8">
    <source>
        <dbReference type="Proteomes" id="UP000660262"/>
    </source>
</evidence>
<comment type="similarity">
    <text evidence="1">Belongs to the proteasome subunit S5A family.</text>
</comment>
<dbReference type="GO" id="GO:0043161">
    <property type="term" value="P:proteasome-mediated ubiquitin-dependent protein catabolic process"/>
    <property type="evidence" value="ECO:0007669"/>
    <property type="project" value="TreeGrafter"/>
</dbReference>